<proteinExistence type="predicted"/>
<gene>
    <name evidence="1" type="ORF">L2E82_44973</name>
</gene>
<comment type="caution">
    <text evidence="1">The sequence shown here is derived from an EMBL/GenBank/DDBJ whole genome shotgun (WGS) entry which is preliminary data.</text>
</comment>
<accession>A0ACB8ZS19</accession>
<organism evidence="1 2">
    <name type="scientific">Cichorium intybus</name>
    <name type="common">Chicory</name>
    <dbReference type="NCBI Taxonomy" id="13427"/>
    <lineage>
        <taxon>Eukaryota</taxon>
        <taxon>Viridiplantae</taxon>
        <taxon>Streptophyta</taxon>
        <taxon>Embryophyta</taxon>
        <taxon>Tracheophyta</taxon>
        <taxon>Spermatophyta</taxon>
        <taxon>Magnoliopsida</taxon>
        <taxon>eudicotyledons</taxon>
        <taxon>Gunneridae</taxon>
        <taxon>Pentapetalae</taxon>
        <taxon>asterids</taxon>
        <taxon>campanulids</taxon>
        <taxon>Asterales</taxon>
        <taxon>Asteraceae</taxon>
        <taxon>Cichorioideae</taxon>
        <taxon>Cichorieae</taxon>
        <taxon>Cichoriinae</taxon>
        <taxon>Cichorium</taxon>
    </lineage>
</organism>
<reference evidence="1 2" key="2">
    <citation type="journal article" date="2022" name="Mol. Ecol. Resour.">
        <title>The genomes of chicory, endive, great burdock and yacon provide insights into Asteraceae paleo-polyploidization history and plant inulin production.</title>
        <authorList>
            <person name="Fan W."/>
            <person name="Wang S."/>
            <person name="Wang H."/>
            <person name="Wang A."/>
            <person name="Jiang F."/>
            <person name="Liu H."/>
            <person name="Zhao H."/>
            <person name="Xu D."/>
            <person name="Zhang Y."/>
        </authorList>
    </citation>
    <scope>NUCLEOTIDE SEQUENCE [LARGE SCALE GENOMIC DNA]</scope>
    <source>
        <strain evidence="2">cv. Punajuju</strain>
        <tissue evidence="1">Leaves</tissue>
    </source>
</reference>
<evidence type="ECO:0000313" key="2">
    <source>
        <dbReference type="Proteomes" id="UP001055811"/>
    </source>
</evidence>
<sequence>MLLTAATSGAIDTKSASTGVYIFVSSTGVFGISIVEDLDVSIVPVCGIRKRRLECRWLCTGFALENDISSMKKGYLKITKKRKGQDEDIQDVKRSDKSAKLIYLYYTHFTVKPFPRGLPTISSWDIMILRQRENFEEKSGGFGRCPIVDDVIVEPELQEVKYEDLVKKFNNLKERKNELRSLILKGLEDEPQDNNLLSLLIEFDSEFGPQRRHVDEEVETPTQSPKRHDVMKSPVPFELSPTLLEEVIIKRCKNIEAKKEMENKEKSLMPSFDLNISQDEFSSLSDESLKDLITINYPLFKRGLEEDMKHDVEIQDFQKVDLVFFPIHQSGHYYLIVFDWRKPAFILIDNIKRRNNSTNHYQVLVYSVS</sequence>
<name>A0ACB8ZS19_CICIN</name>
<dbReference type="EMBL" id="CM042016">
    <property type="protein sequence ID" value="KAI3700347.1"/>
    <property type="molecule type" value="Genomic_DNA"/>
</dbReference>
<evidence type="ECO:0000313" key="1">
    <source>
        <dbReference type="EMBL" id="KAI3700347.1"/>
    </source>
</evidence>
<protein>
    <submittedName>
        <fullName evidence="1">Uncharacterized protein</fullName>
    </submittedName>
</protein>
<dbReference type="Proteomes" id="UP001055811">
    <property type="component" value="Linkage Group LG08"/>
</dbReference>
<reference evidence="2" key="1">
    <citation type="journal article" date="2022" name="Mol. Ecol. Resour.">
        <title>The genomes of chicory, endive, great burdock and yacon provide insights into Asteraceae palaeo-polyploidization history and plant inulin production.</title>
        <authorList>
            <person name="Fan W."/>
            <person name="Wang S."/>
            <person name="Wang H."/>
            <person name="Wang A."/>
            <person name="Jiang F."/>
            <person name="Liu H."/>
            <person name="Zhao H."/>
            <person name="Xu D."/>
            <person name="Zhang Y."/>
        </authorList>
    </citation>
    <scope>NUCLEOTIDE SEQUENCE [LARGE SCALE GENOMIC DNA]</scope>
    <source>
        <strain evidence="2">cv. Punajuju</strain>
    </source>
</reference>
<keyword evidence="2" id="KW-1185">Reference proteome</keyword>